<keyword evidence="3 10" id="KW-0436">Ligase</keyword>
<dbReference type="SUPFAM" id="SSF52374">
    <property type="entry name" value="Nucleotidylyl transferase"/>
    <property type="match status" value="1"/>
</dbReference>
<dbReference type="SUPFAM" id="SSF47323">
    <property type="entry name" value="Anticodon-binding domain of a subclass of class I aminoacyl-tRNA synthetases"/>
    <property type="match status" value="1"/>
</dbReference>
<dbReference type="InterPro" id="IPR001412">
    <property type="entry name" value="aa-tRNA-synth_I_CS"/>
</dbReference>
<evidence type="ECO:0000313" key="13">
    <source>
        <dbReference type="EMBL" id="MCQ8242379.1"/>
    </source>
</evidence>
<comment type="domain">
    <text evidence="10">IleRS has two distinct active sites: one for aminoacylation and one for editing. The misactivated valine is translocated from the active site to the editing site, which sterically excludes the correctly activated isoleucine. The single editing site contains two valyl binding pockets, one specific for each substrate (Val-AMP or Val-tRNA(Ile)).</text>
</comment>
<keyword evidence="14" id="KW-1185">Reference proteome</keyword>
<comment type="similarity">
    <text evidence="1 10">Belongs to the class-I aminoacyl-tRNA synthetase family. IleS type 1 subfamily.</text>
</comment>
<dbReference type="EMBL" id="JAMZEJ010000011">
    <property type="protein sequence ID" value="MCQ8242379.1"/>
    <property type="molecule type" value="Genomic_DNA"/>
</dbReference>
<dbReference type="PRINTS" id="PR00984">
    <property type="entry name" value="TRNASYNTHILE"/>
</dbReference>
<protein>
    <recommendedName>
        <fullName evidence="10">Isoleucine--tRNA ligase</fullName>
        <ecNumber evidence="10">6.1.1.5</ecNumber>
    </recommendedName>
    <alternativeName>
        <fullName evidence="10">Isoleucyl-tRNA synthetase</fullName>
        <shortName evidence="10">IleRS</shortName>
    </alternativeName>
</protein>
<dbReference type="Gene3D" id="1.10.10.830">
    <property type="entry name" value="Ile-tRNA synthetase CP2 domain-like"/>
    <property type="match status" value="1"/>
</dbReference>
<evidence type="ECO:0000256" key="2">
    <source>
        <dbReference type="ARBA" id="ARBA00022490"/>
    </source>
</evidence>
<feature type="domain" description="Methionyl/Valyl/Leucyl/Isoleucyl-tRNA synthetase anticodon-binding" evidence="12">
    <location>
        <begin position="724"/>
        <end position="876"/>
    </location>
</feature>
<evidence type="ECO:0000256" key="10">
    <source>
        <dbReference type="HAMAP-Rule" id="MF_02002"/>
    </source>
</evidence>
<evidence type="ECO:0000256" key="9">
    <source>
        <dbReference type="ARBA" id="ARBA00048359"/>
    </source>
</evidence>
<dbReference type="HAMAP" id="MF_02002">
    <property type="entry name" value="Ile_tRNA_synth_type1"/>
    <property type="match status" value="1"/>
</dbReference>
<feature type="binding site" evidence="10">
    <location>
        <position position="965"/>
    </location>
    <ligand>
        <name>Zn(2+)</name>
        <dbReference type="ChEBI" id="CHEBI:29105"/>
    </ligand>
</feature>
<dbReference type="InterPro" id="IPR009080">
    <property type="entry name" value="tRNAsynth_Ia_anticodon-bd"/>
</dbReference>
<dbReference type="CDD" id="cd07960">
    <property type="entry name" value="Anticodon_Ia_Ile_BEm"/>
    <property type="match status" value="1"/>
</dbReference>
<feature type="binding site" evidence="10">
    <location>
        <position position="645"/>
    </location>
    <ligand>
        <name>ATP</name>
        <dbReference type="ChEBI" id="CHEBI:30616"/>
    </ligand>
</feature>
<evidence type="ECO:0000256" key="3">
    <source>
        <dbReference type="ARBA" id="ARBA00022598"/>
    </source>
</evidence>
<comment type="catalytic activity">
    <reaction evidence="9 10">
        <text>tRNA(Ile) + L-isoleucine + ATP = L-isoleucyl-tRNA(Ile) + AMP + diphosphate</text>
        <dbReference type="Rhea" id="RHEA:11060"/>
        <dbReference type="Rhea" id="RHEA-COMP:9666"/>
        <dbReference type="Rhea" id="RHEA-COMP:9695"/>
        <dbReference type="ChEBI" id="CHEBI:30616"/>
        <dbReference type="ChEBI" id="CHEBI:33019"/>
        <dbReference type="ChEBI" id="CHEBI:58045"/>
        <dbReference type="ChEBI" id="CHEBI:78442"/>
        <dbReference type="ChEBI" id="CHEBI:78528"/>
        <dbReference type="ChEBI" id="CHEBI:456215"/>
        <dbReference type="EC" id="6.1.1.5"/>
    </reaction>
</comment>
<keyword evidence="10" id="KW-0479">Metal-binding</keyword>
<dbReference type="Gene3D" id="3.90.740.10">
    <property type="entry name" value="Valyl/Leucyl/Isoleucyl-tRNA synthetase, editing domain"/>
    <property type="match status" value="1"/>
</dbReference>
<dbReference type="PANTHER" id="PTHR42765">
    <property type="entry name" value="SOLEUCYL-TRNA SYNTHETASE"/>
    <property type="match status" value="1"/>
</dbReference>
<accession>A0ABT1W1B2</accession>
<organism evidence="13 14">
    <name type="scientific">Rhizosaccharibacter radicis</name>
    <dbReference type="NCBI Taxonomy" id="2782605"/>
    <lineage>
        <taxon>Bacteria</taxon>
        <taxon>Pseudomonadati</taxon>
        <taxon>Pseudomonadota</taxon>
        <taxon>Alphaproteobacteria</taxon>
        <taxon>Acetobacterales</taxon>
        <taxon>Acetobacteraceae</taxon>
        <taxon>Rhizosaccharibacter</taxon>
    </lineage>
</organism>
<dbReference type="Gene3D" id="1.10.730.20">
    <property type="match status" value="1"/>
</dbReference>
<evidence type="ECO:0000259" key="11">
    <source>
        <dbReference type="Pfam" id="PF00133"/>
    </source>
</evidence>
<dbReference type="Pfam" id="PF08264">
    <property type="entry name" value="Anticodon_1"/>
    <property type="match status" value="1"/>
</dbReference>
<dbReference type="NCBIfam" id="TIGR00392">
    <property type="entry name" value="ileS"/>
    <property type="match status" value="1"/>
</dbReference>
<dbReference type="SUPFAM" id="SSF50677">
    <property type="entry name" value="ValRS/IleRS/LeuRS editing domain"/>
    <property type="match status" value="1"/>
</dbReference>
<dbReference type="RefSeq" id="WP_422921135.1">
    <property type="nucleotide sequence ID" value="NZ_JAMZEJ010000011.1"/>
</dbReference>
<evidence type="ECO:0000256" key="8">
    <source>
        <dbReference type="ARBA" id="ARBA00025217"/>
    </source>
</evidence>
<name>A0ABT1W1B2_9PROT</name>
<comment type="subcellular location">
    <subcellularLocation>
        <location evidence="10">Cytoplasm</location>
    </subcellularLocation>
</comment>
<evidence type="ECO:0000256" key="5">
    <source>
        <dbReference type="ARBA" id="ARBA00022840"/>
    </source>
</evidence>
<feature type="short sequence motif" description="'KMSKS' region" evidence="10">
    <location>
        <begin position="642"/>
        <end position="646"/>
    </location>
</feature>
<gene>
    <name evidence="10 13" type="primary">ileS</name>
    <name evidence="13" type="ORF">NFI88_16220</name>
</gene>
<evidence type="ECO:0000256" key="4">
    <source>
        <dbReference type="ARBA" id="ARBA00022741"/>
    </source>
</evidence>
<dbReference type="InterPro" id="IPR002300">
    <property type="entry name" value="aa-tRNA-synth_Ia"/>
</dbReference>
<comment type="cofactor">
    <cofactor evidence="10">
        <name>Zn(2+)</name>
        <dbReference type="ChEBI" id="CHEBI:29105"/>
    </cofactor>
    <text evidence="10">Binds 1 zinc ion per subunit.</text>
</comment>
<dbReference type="PROSITE" id="PS00178">
    <property type="entry name" value="AA_TRNA_LIGASE_I"/>
    <property type="match status" value="1"/>
</dbReference>
<feature type="domain" description="Aminoacyl-tRNA synthetase class Ia" evidence="11">
    <location>
        <begin position="31"/>
        <end position="680"/>
    </location>
</feature>
<dbReference type="EC" id="6.1.1.5" evidence="10"/>
<keyword evidence="4 10" id="KW-0547">Nucleotide-binding</keyword>
<keyword evidence="10" id="KW-0862">Zinc</keyword>
<keyword evidence="2 10" id="KW-0963">Cytoplasm</keyword>
<dbReference type="GO" id="GO:0004822">
    <property type="term" value="F:isoleucine-tRNA ligase activity"/>
    <property type="evidence" value="ECO:0007669"/>
    <property type="project" value="UniProtKB-EC"/>
</dbReference>
<feature type="binding site" evidence="10">
    <location>
        <position position="601"/>
    </location>
    <ligand>
        <name>L-isoleucyl-5'-AMP</name>
        <dbReference type="ChEBI" id="CHEBI:178002"/>
    </ligand>
</feature>
<keyword evidence="5 10" id="KW-0067">ATP-binding</keyword>
<keyword evidence="7 10" id="KW-0030">Aminoacyl-tRNA synthetase</keyword>
<feature type="binding site" evidence="10">
    <location>
        <position position="944"/>
    </location>
    <ligand>
        <name>Zn(2+)</name>
        <dbReference type="ChEBI" id="CHEBI:29105"/>
    </ligand>
</feature>
<dbReference type="CDD" id="cd00818">
    <property type="entry name" value="IleRS_core"/>
    <property type="match status" value="1"/>
</dbReference>
<dbReference type="Pfam" id="PF00133">
    <property type="entry name" value="tRNA-synt_1"/>
    <property type="match status" value="1"/>
</dbReference>
<evidence type="ECO:0000256" key="6">
    <source>
        <dbReference type="ARBA" id="ARBA00022917"/>
    </source>
</evidence>
<feature type="binding site" evidence="10">
    <location>
        <position position="962"/>
    </location>
    <ligand>
        <name>Zn(2+)</name>
        <dbReference type="ChEBI" id="CHEBI:29105"/>
    </ligand>
</feature>
<evidence type="ECO:0000256" key="1">
    <source>
        <dbReference type="ARBA" id="ARBA00006887"/>
    </source>
</evidence>
<comment type="caution">
    <text evidence="13">The sequence shown here is derived from an EMBL/GenBank/DDBJ whole genome shotgun (WGS) entry which is preliminary data.</text>
</comment>
<dbReference type="Proteomes" id="UP001524547">
    <property type="component" value="Unassembled WGS sequence"/>
</dbReference>
<dbReference type="InterPro" id="IPR033708">
    <property type="entry name" value="Anticodon_Ile_BEm"/>
</dbReference>
<dbReference type="InterPro" id="IPR014729">
    <property type="entry name" value="Rossmann-like_a/b/a_fold"/>
</dbReference>
<evidence type="ECO:0000256" key="7">
    <source>
        <dbReference type="ARBA" id="ARBA00023146"/>
    </source>
</evidence>
<dbReference type="InterPro" id="IPR002301">
    <property type="entry name" value="Ile-tRNA-ligase"/>
</dbReference>
<dbReference type="InterPro" id="IPR009008">
    <property type="entry name" value="Val/Leu/Ile-tRNA-synth_edit"/>
</dbReference>
<evidence type="ECO:0000259" key="12">
    <source>
        <dbReference type="Pfam" id="PF08264"/>
    </source>
</evidence>
<dbReference type="PANTHER" id="PTHR42765:SF1">
    <property type="entry name" value="ISOLEUCINE--TRNA LIGASE, MITOCHONDRIAL"/>
    <property type="match status" value="1"/>
</dbReference>
<evidence type="ECO:0000313" key="14">
    <source>
        <dbReference type="Proteomes" id="UP001524547"/>
    </source>
</evidence>
<dbReference type="Gene3D" id="3.40.50.620">
    <property type="entry name" value="HUPs"/>
    <property type="match status" value="2"/>
</dbReference>
<proteinExistence type="inferred from homology"/>
<reference evidence="13 14" key="1">
    <citation type="submission" date="2022-06" db="EMBL/GenBank/DDBJ databases">
        <title>Rhizosaccharibacter gen. nov. sp. nov. KSS12, endophytic bacteria isolated from sugarcane.</title>
        <authorList>
            <person name="Pitiwittayakul N."/>
        </authorList>
    </citation>
    <scope>NUCLEOTIDE SEQUENCE [LARGE SCALE GENOMIC DNA]</scope>
    <source>
        <strain evidence="13 14">KSS12</strain>
    </source>
</reference>
<dbReference type="InterPro" id="IPR023585">
    <property type="entry name" value="Ile-tRNA-ligase_type1"/>
</dbReference>
<feature type="binding site" evidence="10">
    <location>
        <position position="947"/>
    </location>
    <ligand>
        <name>Zn(2+)</name>
        <dbReference type="ChEBI" id="CHEBI:29105"/>
    </ligand>
</feature>
<dbReference type="InterPro" id="IPR013155">
    <property type="entry name" value="M/V/L/I-tRNA-synth_anticd-bd"/>
</dbReference>
<keyword evidence="6 10" id="KW-0648">Protein biosynthesis</keyword>
<sequence>MSETTDYRNSVFLPQTPFPMRGDLPKREPAILERWAASDLDGALRAAEAGRPRFTLHDGPPYANGHLHIGHALNKILKDVINRAHRMSGFAVRYVPGWDCHGLPIEWRIEEEYRKSGRDKDKVPVLQFRAECRSYAAKWLEVQAAEFRRLGVQGAWAERYSTMDFTSEAAIAGEIGRFLLNGALYRGLRPVMWSPVEKTALAEAEIEYHDHTSTTIWVAFPVVRDPTPGHALEGASAVIWTTTPWTIPANRAIAYGPGITYAVLRVDEVAEGSGVHPGAKLLVAEALIEPFVEKAGIVQHHVLYTLPGEALEGTVCAHPLRDLAFETGEGGYHHDVPMLAGEFVTTDAGTGLVHMAPAHGEDDFALCVANGIPVAEAVEDDGRYAAWVPGFGGIHVFKAADPLAEALGRAMTASVEAPEERAAAGLVARGTLVHSYPHSWRSRAPVIYRATPQWFIRMDDADGGGIRADALRALNDVRFIPEGARNRLTSMVAGRPDWCISRQRAWGVPIAVFVEKRTGEVLRDPAVMARVVEAFRAEGADAWYSSPPGRFLGEGRDPADYEQVSDIVDVWFESGSTHSFVLDQPDAPRPELGFPADLYLEGSDQHRGWFQSSLLESVGTRGVAPFRALVTNGFVLDEQGRKMSKSLGNVVAPQDVNDTLGADILRLWVMNSDTNEDLRIGKEILKQQGELYRRLRNTLRWLLGSLHGFDDAETVAPSEMPELERWVLHRLAELDRIVRRAVDTHQWVGVVPAIHHFCASDLSAFYFDVRKDALYCDGPSSLRRRAVRTVLDRLHRCLCAWLAPVLVFTAEEAWTARFGDASSVHAGSFPEIPELWHDPELGERWVRLRAVRRLVTTAIEGARRDGLIGASLQAAVTLPLAAEEAAEMGALDWAELLIVSGADVRVDPDARPLFTPGTGGGSADPGAAFVHRAPEVRVAPGHKCARCWRVLPEVGDAPASLCRRCEDVVANQEAAAGTGAGVDA</sequence>
<comment type="subunit">
    <text evidence="10">Monomer.</text>
</comment>
<dbReference type="InterPro" id="IPR050081">
    <property type="entry name" value="Ile-tRNA_ligase"/>
</dbReference>
<comment type="function">
    <text evidence="8 10">Catalyzes the attachment of isoleucine to tRNA(Ile). As IleRS can inadvertently accommodate and process structurally similar amino acids such as valine, to avoid such errors it has two additional distinct tRNA(Ile)-dependent editing activities. One activity is designated as 'pretransfer' editing and involves the hydrolysis of activated Val-AMP. The other activity is designated 'posttransfer' editing and involves deacylation of mischarged Val-tRNA(Ile).</text>
</comment>
<feature type="short sequence motif" description="'HIGH' region" evidence="10">
    <location>
        <begin position="61"/>
        <end position="71"/>
    </location>
</feature>